<reference evidence="6 7" key="1">
    <citation type="submission" date="2017-10" db="EMBL/GenBank/DDBJ databases">
        <title>Nyctiphanis sp. nov., isolated from the stomach of the euphausiid Nyctiphanes simplex (Hansen, 1911) in the Gulf of California.</title>
        <authorList>
            <person name="Gomez-Gil B."/>
            <person name="Aguilar-Mendez M."/>
            <person name="Lopez-Cortes A."/>
            <person name="Gomez-Gutierrez J."/>
            <person name="Roque A."/>
            <person name="Lang E."/>
            <person name="Gonzalez-Castillo A."/>
        </authorList>
    </citation>
    <scope>NUCLEOTIDE SEQUENCE [LARGE SCALE GENOMIC DNA]</scope>
    <source>
        <strain evidence="6 7">CAIM 600</strain>
    </source>
</reference>
<feature type="domain" description="Solute-binding protein family 3/N-terminal" evidence="5">
    <location>
        <begin position="113"/>
        <end position="319"/>
    </location>
</feature>
<dbReference type="AlphaFoldDB" id="A0A4Q0YLG7"/>
<comment type="similarity">
    <text evidence="1">Belongs to the bacterial solute-binding protein 3 family.</text>
</comment>
<protein>
    <recommendedName>
        <fullName evidence="5">Solute-binding protein family 3/N-terminal domain-containing protein</fullName>
    </recommendedName>
</protein>
<evidence type="ECO:0000259" key="5">
    <source>
        <dbReference type="Pfam" id="PF00497"/>
    </source>
</evidence>
<keyword evidence="4" id="KW-1133">Transmembrane helix</keyword>
<evidence type="ECO:0000256" key="4">
    <source>
        <dbReference type="SAM" id="Phobius"/>
    </source>
</evidence>
<sequence length="362" mass="39561">MSCLMDIPTLGASANSDNQEALPCLTCLRGNTGSFSPCLPAPPVDTLRREQFSGATMNTPLRKYLLITLSVILIITAATALVMNKHRLFGGQEDNTLKVAATLNGIGCYFYRQQVGGLECDLLEAYADDHGLGILFIKAGSAEDAVAMVARGEVDIATAGLSPSDAAVDGVDFSDVLFETRKVLVQRRAFAASSLSELDGRELTLPADEDYYFTLFEAARENGVYLKRNTMPTPLDGKPELTVQVSQKNLSILELIDGVSTGTIDLTLAEEHIVSGHFGQRENLNTQYVFGPSRNVVFALAQQDNNMLRDSVNRWLSSEHAQAVMTPYRRDKRDQNNHHDQSRHLQQGEQPASGGHIPTGRF</sequence>
<keyword evidence="4" id="KW-0472">Membrane</keyword>
<accession>A0A4Q0YLG7</accession>
<keyword evidence="7" id="KW-1185">Reference proteome</keyword>
<keyword evidence="4" id="KW-0812">Transmembrane</keyword>
<name>A0A4Q0YLG7_9GAMM</name>
<evidence type="ECO:0000256" key="2">
    <source>
        <dbReference type="ARBA" id="ARBA00022729"/>
    </source>
</evidence>
<feature type="region of interest" description="Disordered" evidence="3">
    <location>
        <begin position="326"/>
        <end position="362"/>
    </location>
</feature>
<dbReference type="Proteomes" id="UP000290287">
    <property type="component" value="Unassembled WGS sequence"/>
</dbReference>
<feature type="compositionally biased region" description="Basic and acidic residues" evidence="3">
    <location>
        <begin position="328"/>
        <end position="343"/>
    </location>
</feature>
<evidence type="ECO:0000256" key="1">
    <source>
        <dbReference type="ARBA" id="ARBA00010333"/>
    </source>
</evidence>
<dbReference type="EMBL" id="PEIB01000039">
    <property type="protein sequence ID" value="RXJ71235.1"/>
    <property type="molecule type" value="Genomic_DNA"/>
</dbReference>
<proteinExistence type="inferred from homology"/>
<evidence type="ECO:0000256" key="3">
    <source>
        <dbReference type="SAM" id="MobiDB-lite"/>
    </source>
</evidence>
<organism evidence="6 7">
    <name type="scientific">Veronia nyctiphanis</name>
    <dbReference type="NCBI Taxonomy" id="1278244"/>
    <lineage>
        <taxon>Bacteria</taxon>
        <taxon>Pseudomonadati</taxon>
        <taxon>Pseudomonadota</taxon>
        <taxon>Gammaproteobacteria</taxon>
        <taxon>Vibrionales</taxon>
        <taxon>Vibrionaceae</taxon>
        <taxon>Veronia</taxon>
    </lineage>
</organism>
<evidence type="ECO:0000313" key="6">
    <source>
        <dbReference type="EMBL" id="RXJ71235.1"/>
    </source>
</evidence>
<dbReference type="Gene3D" id="3.40.190.10">
    <property type="entry name" value="Periplasmic binding protein-like II"/>
    <property type="match status" value="2"/>
</dbReference>
<dbReference type="Pfam" id="PF00497">
    <property type="entry name" value="SBP_bac_3"/>
    <property type="match status" value="1"/>
</dbReference>
<gene>
    <name evidence="6" type="ORF">CS022_21475</name>
</gene>
<comment type="caution">
    <text evidence="6">The sequence shown here is derived from an EMBL/GenBank/DDBJ whole genome shotgun (WGS) entry which is preliminary data.</text>
</comment>
<evidence type="ECO:0000313" key="7">
    <source>
        <dbReference type="Proteomes" id="UP000290287"/>
    </source>
</evidence>
<dbReference type="PANTHER" id="PTHR35936">
    <property type="entry name" value="MEMBRANE-BOUND LYTIC MUREIN TRANSGLYCOSYLASE F"/>
    <property type="match status" value="1"/>
</dbReference>
<keyword evidence="2" id="KW-0732">Signal</keyword>
<feature type="transmembrane region" description="Helical" evidence="4">
    <location>
        <begin position="64"/>
        <end position="83"/>
    </location>
</feature>
<dbReference type="InterPro" id="IPR001638">
    <property type="entry name" value="Solute-binding_3/MltF_N"/>
</dbReference>
<dbReference type="SUPFAM" id="SSF53850">
    <property type="entry name" value="Periplasmic binding protein-like II"/>
    <property type="match status" value="1"/>
</dbReference>